<dbReference type="Gene3D" id="3.30.700.10">
    <property type="entry name" value="Glycoprotein, Type 4 Pilin"/>
    <property type="match status" value="1"/>
</dbReference>
<organism evidence="2 3">
    <name type="scientific">Stratiformator vulcanicus</name>
    <dbReference type="NCBI Taxonomy" id="2527980"/>
    <lineage>
        <taxon>Bacteria</taxon>
        <taxon>Pseudomonadati</taxon>
        <taxon>Planctomycetota</taxon>
        <taxon>Planctomycetia</taxon>
        <taxon>Planctomycetales</taxon>
        <taxon>Planctomycetaceae</taxon>
        <taxon>Stratiformator</taxon>
    </lineage>
</organism>
<protein>
    <recommendedName>
        <fullName evidence="1">DUF1559 domain-containing protein</fullName>
    </recommendedName>
</protein>
<dbReference type="Pfam" id="PF07963">
    <property type="entry name" value="N_methyl"/>
    <property type="match status" value="1"/>
</dbReference>
<evidence type="ECO:0000313" key="3">
    <source>
        <dbReference type="Proteomes" id="UP000317318"/>
    </source>
</evidence>
<sequence length="433" mass="44930">MRRGFTLIELLAVFGVIAILVAISVPAVFAAREAARKAECQNNLRQVGIALHAFATGDPSNRFCTGASDFHFDGCPDSYGWIADVVNSSTVDAGGMLCPGSTAVGSETLAHLLGDPAPGNGSAGSSDFWYYGEAGVMGAADEDEDYQSQLQSGICASTIATTVGSAGDVGAGADLTVGSSVDPAAAQTILRDGYNTNYTASWFLVRGGLERIDDDQTAVNSIALNATRGPLTTLLMDNSGVFSNTLPFVGCGAPAQALEMKATDNTLVTLVAGLTDERNESFLDSGSELAESFTMGPSYVTGSTVAGLYKDIGTAVPLTAESDGFIDDENVDASMTNYVSNPGTVNGQSLDHLLQDSRGWAARHGAGSKKSLNLLMADGSVQNFVDENGDSFFNPGFRGVAAINGFDGDTVDLPPAKVTSSVGLPPKRNRRIR</sequence>
<dbReference type="NCBIfam" id="TIGR02532">
    <property type="entry name" value="IV_pilin_GFxxxE"/>
    <property type="match status" value="1"/>
</dbReference>
<dbReference type="Pfam" id="PF07596">
    <property type="entry name" value="SBP_bac_10"/>
    <property type="match status" value="1"/>
</dbReference>
<gene>
    <name evidence="2" type="ORF">Pan189_31100</name>
</gene>
<dbReference type="AlphaFoldDB" id="A0A517R498"/>
<reference evidence="2 3" key="1">
    <citation type="submission" date="2019-02" db="EMBL/GenBank/DDBJ databases">
        <title>Deep-cultivation of Planctomycetes and their phenomic and genomic characterization uncovers novel biology.</title>
        <authorList>
            <person name="Wiegand S."/>
            <person name="Jogler M."/>
            <person name="Boedeker C."/>
            <person name="Pinto D."/>
            <person name="Vollmers J."/>
            <person name="Rivas-Marin E."/>
            <person name="Kohn T."/>
            <person name="Peeters S.H."/>
            <person name="Heuer A."/>
            <person name="Rast P."/>
            <person name="Oberbeckmann S."/>
            <person name="Bunk B."/>
            <person name="Jeske O."/>
            <person name="Meyerdierks A."/>
            <person name="Storesund J.E."/>
            <person name="Kallscheuer N."/>
            <person name="Luecker S."/>
            <person name="Lage O.M."/>
            <person name="Pohl T."/>
            <person name="Merkel B.J."/>
            <person name="Hornburger P."/>
            <person name="Mueller R.-W."/>
            <person name="Bruemmer F."/>
            <person name="Labrenz M."/>
            <person name="Spormann A.M."/>
            <person name="Op den Camp H."/>
            <person name="Overmann J."/>
            <person name="Amann R."/>
            <person name="Jetten M.S.M."/>
            <person name="Mascher T."/>
            <person name="Medema M.H."/>
            <person name="Devos D.P."/>
            <person name="Kaster A.-K."/>
            <person name="Ovreas L."/>
            <person name="Rohde M."/>
            <person name="Galperin M.Y."/>
            <person name="Jogler C."/>
        </authorList>
    </citation>
    <scope>NUCLEOTIDE SEQUENCE [LARGE SCALE GENOMIC DNA]</scope>
    <source>
        <strain evidence="2 3">Pan189</strain>
    </source>
</reference>
<dbReference type="InterPro" id="IPR012902">
    <property type="entry name" value="N_methyl_site"/>
</dbReference>
<dbReference type="SUPFAM" id="SSF54523">
    <property type="entry name" value="Pili subunits"/>
    <property type="match status" value="1"/>
</dbReference>
<evidence type="ECO:0000313" key="2">
    <source>
        <dbReference type="EMBL" id="QDT38714.1"/>
    </source>
</evidence>
<dbReference type="RefSeq" id="WP_375154881.1">
    <property type="nucleotide sequence ID" value="NZ_CP036268.1"/>
</dbReference>
<dbReference type="KEGG" id="svp:Pan189_31100"/>
<dbReference type="PANTHER" id="PTHR30093">
    <property type="entry name" value="GENERAL SECRETION PATHWAY PROTEIN G"/>
    <property type="match status" value="1"/>
</dbReference>
<feature type="domain" description="DUF1559" evidence="1">
    <location>
        <begin position="30"/>
        <end position="84"/>
    </location>
</feature>
<accession>A0A517R498</accession>
<proteinExistence type="predicted"/>
<dbReference type="PROSITE" id="PS00409">
    <property type="entry name" value="PROKAR_NTER_METHYL"/>
    <property type="match status" value="1"/>
</dbReference>
<dbReference type="Proteomes" id="UP000317318">
    <property type="component" value="Chromosome"/>
</dbReference>
<name>A0A517R498_9PLAN</name>
<dbReference type="InterPro" id="IPR045584">
    <property type="entry name" value="Pilin-like"/>
</dbReference>
<dbReference type="EMBL" id="CP036268">
    <property type="protein sequence ID" value="QDT38714.1"/>
    <property type="molecule type" value="Genomic_DNA"/>
</dbReference>
<evidence type="ECO:0000259" key="1">
    <source>
        <dbReference type="Pfam" id="PF07596"/>
    </source>
</evidence>
<dbReference type="PANTHER" id="PTHR30093:SF2">
    <property type="entry name" value="TYPE II SECRETION SYSTEM PROTEIN H"/>
    <property type="match status" value="1"/>
</dbReference>
<keyword evidence="3" id="KW-1185">Reference proteome</keyword>
<dbReference type="InterPro" id="IPR011453">
    <property type="entry name" value="DUF1559"/>
</dbReference>